<gene>
    <name evidence="1" type="ORF">UO65_4156</name>
</gene>
<sequence>MAGGGPEGRDRAGVGLLSRFLGVERERGSGGGGFVLGE</sequence>
<accession>W7J357</accession>
<dbReference type="STRING" id="909613.UO65_4156"/>
<name>W7J357_9PSEU</name>
<evidence type="ECO:0000313" key="2">
    <source>
        <dbReference type="Proteomes" id="UP000019277"/>
    </source>
</evidence>
<dbReference type="Proteomes" id="UP000019277">
    <property type="component" value="Unassembled WGS sequence"/>
</dbReference>
<organism evidence="1 2">
    <name type="scientific">Actinokineospora spheciospongiae</name>
    <dbReference type="NCBI Taxonomy" id="909613"/>
    <lineage>
        <taxon>Bacteria</taxon>
        <taxon>Bacillati</taxon>
        <taxon>Actinomycetota</taxon>
        <taxon>Actinomycetes</taxon>
        <taxon>Pseudonocardiales</taxon>
        <taxon>Pseudonocardiaceae</taxon>
        <taxon>Actinokineospora</taxon>
    </lineage>
</organism>
<comment type="caution">
    <text evidence="1">The sequence shown here is derived from an EMBL/GenBank/DDBJ whole genome shotgun (WGS) entry which is preliminary data.</text>
</comment>
<proteinExistence type="predicted"/>
<reference evidence="1 2" key="1">
    <citation type="journal article" date="2014" name="Genome Announc.">
        <title>Draft Genome Sequence of the Antitrypanosomally Active Sponge-Associated Bacterium Actinokineospora sp. Strain EG49.</title>
        <authorList>
            <person name="Harjes J."/>
            <person name="Ryu T."/>
            <person name="Abdelmohsen U.R."/>
            <person name="Moitinho-Silva L."/>
            <person name="Horn H."/>
            <person name="Ravasi T."/>
            <person name="Hentschel U."/>
        </authorList>
    </citation>
    <scope>NUCLEOTIDE SEQUENCE [LARGE SCALE GENOMIC DNA]</scope>
    <source>
        <strain evidence="1 2">EG49</strain>
    </source>
</reference>
<protein>
    <submittedName>
        <fullName evidence="1">Uncharacterized protein</fullName>
    </submittedName>
</protein>
<dbReference type="AlphaFoldDB" id="W7J357"/>
<dbReference type="EMBL" id="AYXG01000154">
    <property type="protein sequence ID" value="EWC60554.1"/>
    <property type="molecule type" value="Genomic_DNA"/>
</dbReference>
<evidence type="ECO:0000313" key="1">
    <source>
        <dbReference type="EMBL" id="EWC60554.1"/>
    </source>
</evidence>
<keyword evidence="2" id="KW-1185">Reference proteome</keyword>